<evidence type="ECO:0000256" key="2">
    <source>
        <dbReference type="ARBA" id="ARBA00022723"/>
    </source>
</evidence>
<dbReference type="GO" id="GO:0005634">
    <property type="term" value="C:nucleus"/>
    <property type="evidence" value="ECO:0007669"/>
    <property type="project" value="UniProtKB-SubCell"/>
</dbReference>
<keyword evidence="3" id="KW-0862">Zinc</keyword>
<dbReference type="Gene3D" id="4.10.240.10">
    <property type="entry name" value="Zn(2)-C6 fungal-type DNA-binding domain"/>
    <property type="match status" value="1"/>
</dbReference>
<evidence type="ECO:0000256" key="7">
    <source>
        <dbReference type="ARBA" id="ARBA00023242"/>
    </source>
</evidence>
<feature type="compositionally biased region" description="Basic and acidic residues" evidence="8">
    <location>
        <begin position="50"/>
        <end position="60"/>
    </location>
</feature>
<keyword evidence="2" id="KW-0479">Metal-binding</keyword>
<organism evidence="10 11">
    <name type="scientific">Cyclocybe aegerita</name>
    <name type="common">Black poplar mushroom</name>
    <name type="synonym">Agrocybe aegerita</name>
    <dbReference type="NCBI Taxonomy" id="1973307"/>
    <lineage>
        <taxon>Eukaryota</taxon>
        <taxon>Fungi</taxon>
        <taxon>Dikarya</taxon>
        <taxon>Basidiomycota</taxon>
        <taxon>Agaricomycotina</taxon>
        <taxon>Agaricomycetes</taxon>
        <taxon>Agaricomycetidae</taxon>
        <taxon>Agaricales</taxon>
        <taxon>Agaricineae</taxon>
        <taxon>Bolbitiaceae</taxon>
        <taxon>Cyclocybe</taxon>
    </lineage>
</organism>
<accession>A0A8S0W3X2</accession>
<dbReference type="SMART" id="SM00066">
    <property type="entry name" value="GAL4"/>
    <property type="match status" value="1"/>
</dbReference>
<feature type="region of interest" description="Disordered" evidence="8">
    <location>
        <begin position="240"/>
        <end position="349"/>
    </location>
</feature>
<feature type="domain" description="Zn(2)-C6 fungal-type" evidence="9">
    <location>
        <begin position="220"/>
        <end position="253"/>
    </location>
</feature>
<dbReference type="GO" id="GO:0008270">
    <property type="term" value="F:zinc ion binding"/>
    <property type="evidence" value="ECO:0007669"/>
    <property type="project" value="InterPro"/>
</dbReference>
<sequence>MFNSFNNPRQRSPSHSFSHPVPLRPQDYYLPNSASDSPALDPSGTSSRHLAREHSRHDYYSQHSDQVYRSVRHNAATNYDARHSFSQSSAFSQSYNRHVGTSDLHISSSISYHAQHSHNALPPVYTNMDHLKRNEPSTVVDNYSLAPHPSEFASESPLSAIPGPPSEHSDSDFWSTETPDAPAAEPSKPRKARREKPRIALAPDQPPTTQGKPRARVYVACVQCRTRKIRCDGAKPVCHNCGRRSNGNNECDYDPVPKRRGPDKIPGARQRMARDLMNEIDNGLPQRRRRRTSDNSSSHSNETTHHQMPMQHPSTSATDSPQNRRPGSDSSIPLTLHSSGDNSSTSEFVPLPNYSRSSYTPCGCHGLSQCPELLGVWEV</sequence>
<evidence type="ECO:0000256" key="8">
    <source>
        <dbReference type="SAM" id="MobiDB-lite"/>
    </source>
</evidence>
<dbReference type="Proteomes" id="UP000467700">
    <property type="component" value="Unassembled WGS sequence"/>
</dbReference>
<name>A0A8S0W3X2_CYCAE</name>
<reference evidence="10 11" key="1">
    <citation type="submission" date="2020-01" db="EMBL/GenBank/DDBJ databases">
        <authorList>
            <person name="Gupta K D."/>
        </authorList>
    </citation>
    <scope>NUCLEOTIDE SEQUENCE [LARGE SCALE GENOMIC DNA]</scope>
</reference>
<dbReference type="GO" id="GO:0000981">
    <property type="term" value="F:DNA-binding transcription factor activity, RNA polymerase II-specific"/>
    <property type="evidence" value="ECO:0007669"/>
    <property type="project" value="InterPro"/>
</dbReference>
<evidence type="ECO:0000256" key="5">
    <source>
        <dbReference type="ARBA" id="ARBA00023125"/>
    </source>
</evidence>
<dbReference type="PROSITE" id="PS50048">
    <property type="entry name" value="ZN2_CY6_FUNGAL_2"/>
    <property type="match status" value="1"/>
</dbReference>
<comment type="caution">
    <text evidence="10">The sequence shown here is derived from an EMBL/GenBank/DDBJ whole genome shotgun (WGS) entry which is preliminary data.</text>
</comment>
<feature type="region of interest" description="Disordered" evidence="8">
    <location>
        <begin position="140"/>
        <end position="214"/>
    </location>
</feature>
<evidence type="ECO:0000256" key="6">
    <source>
        <dbReference type="ARBA" id="ARBA00023163"/>
    </source>
</evidence>
<keyword evidence="6" id="KW-0804">Transcription</keyword>
<dbReference type="OrthoDB" id="2123952at2759"/>
<proteinExistence type="predicted"/>
<evidence type="ECO:0000259" key="9">
    <source>
        <dbReference type="PROSITE" id="PS50048"/>
    </source>
</evidence>
<keyword evidence="4" id="KW-0805">Transcription regulation</keyword>
<evidence type="ECO:0000256" key="4">
    <source>
        <dbReference type="ARBA" id="ARBA00023015"/>
    </source>
</evidence>
<dbReference type="AlphaFoldDB" id="A0A8S0W3X2"/>
<dbReference type="SUPFAM" id="SSF57701">
    <property type="entry name" value="Zn2/Cys6 DNA-binding domain"/>
    <property type="match status" value="1"/>
</dbReference>
<dbReference type="InterPro" id="IPR051615">
    <property type="entry name" value="Transcr_Regulatory_Elem"/>
</dbReference>
<evidence type="ECO:0000313" key="11">
    <source>
        <dbReference type="Proteomes" id="UP000467700"/>
    </source>
</evidence>
<evidence type="ECO:0000256" key="3">
    <source>
        <dbReference type="ARBA" id="ARBA00022833"/>
    </source>
</evidence>
<gene>
    <name evidence="10" type="ORF">AAE3_LOCUS3706</name>
</gene>
<dbReference type="GO" id="GO:0003677">
    <property type="term" value="F:DNA binding"/>
    <property type="evidence" value="ECO:0007669"/>
    <property type="project" value="UniProtKB-KW"/>
</dbReference>
<dbReference type="EMBL" id="CACVBS010000033">
    <property type="protein sequence ID" value="CAA7261414.1"/>
    <property type="molecule type" value="Genomic_DNA"/>
</dbReference>
<feature type="compositionally biased region" description="Polar residues" evidence="8">
    <location>
        <begin position="1"/>
        <end position="17"/>
    </location>
</feature>
<dbReference type="InterPro" id="IPR001138">
    <property type="entry name" value="Zn2Cys6_DnaBD"/>
</dbReference>
<keyword evidence="7" id="KW-0539">Nucleus</keyword>
<keyword evidence="5" id="KW-0238">DNA-binding</keyword>
<comment type="subcellular location">
    <subcellularLocation>
        <location evidence="1">Nucleus</location>
    </subcellularLocation>
</comment>
<evidence type="ECO:0000256" key="1">
    <source>
        <dbReference type="ARBA" id="ARBA00004123"/>
    </source>
</evidence>
<dbReference type="PANTHER" id="PTHR31313:SF81">
    <property type="entry name" value="TY1 ENHANCER ACTIVATOR"/>
    <property type="match status" value="1"/>
</dbReference>
<dbReference type="InterPro" id="IPR036864">
    <property type="entry name" value="Zn2-C6_fun-type_DNA-bd_sf"/>
</dbReference>
<dbReference type="CDD" id="cd00067">
    <property type="entry name" value="GAL4"/>
    <property type="match status" value="1"/>
</dbReference>
<protein>
    <recommendedName>
        <fullName evidence="9">Zn(2)-C6 fungal-type domain-containing protein</fullName>
    </recommendedName>
</protein>
<evidence type="ECO:0000313" key="10">
    <source>
        <dbReference type="EMBL" id="CAA7261414.1"/>
    </source>
</evidence>
<dbReference type="Pfam" id="PF00172">
    <property type="entry name" value="Zn_clus"/>
    <property type="match status" value="1"/>
</dbReference>
<feature type="region of interest" description="Disordered" evidence="8">
    <location>
        <begin position="1"/>
        <end position="62"/>
    </location>
</feature>
<feature type="compositionally biased region" description="Polar residues" evidence="8">
    <location>
        <begin position="312"/>
        <end position="347"/>
    </location>
</feature>
<dbReference type="PANTHER" id="PTHR31313">
    <property type="entry name" value="TY1 ENHANCER ACTIVATOR"/>
    <property type="match status" value="1"/>
</dbReference>
<keyword evidence="11" id="KW-1185">Reference proteome</keyword>